<protein>
    <recommendedName>
        <fullName evidence="4">Secreted protein</fullName>
    </recommendedName>
</protein>
<sequence>MRVCATLLRSTYHLCVCLLCSGGDTDPVEITSVYVPLSPSLCSSIPFWFFSVPFCWLVQIVTCKFIFFSSLSAIWVASTRVHMCPFSTNAVWSPFWLSNVILNQ</sequence>
<name>A0ABV0WGZ4_9TELE</name>
<gene>
    <name evidence="2" type="ORF">XENORESO_012261</name>
</gene>
<keyword evidence="1" id="KW-0472">Membrane</keyword>
<comment type="caution">
    <text evidence="2">The sequence shown here is derived from an EMBL/GenBank/DDBJ whole genome shotgun (WGS) entry which is preliminary data.</text>
</comment>
<dbReference type="EMBL" id="JAHRIM010050083">
    <property type="protein sequence ID" value="MEQ2268404.1"/>
    <property type="molecule type" value="Genomic_DNA"/>
</dbReference>
<evidence type="ECO:0000313" key="2">
    <source>
        <dbReference type="EMBL" id="MEQ2268404.1"/>
    </source>
</evidence>
<organism evidence="2 3">
    <name type="scientific">Xenotaenia resolanae</name>
    <dbReference type="NCBI Taxonomy" id="208358"/>
    <lineage>
        <taxon>Eukaryota</taxon>
        <taxon>Metazoa</taxon>
        <taxon>Chordata</taxon>
        <taxon>Craniata</taxon>
        <taxon>Vertebrata</taxon>
        <taxon>Euteleostomi</taxon>
        <taxon>Actinopterygii</taxon>
        <taxon>Neopterygii</taxon>
        <taxon>Teleostei</taxon>
        <taxon>Neoteleostei</taxon>
        <taxon>Acanthomorphata</taxon>
        <taxon>Ovalentaria</taxon>
        <taxon>Atherinomorphae</taxon>
        <taxon>Cyprinodontiformes</taxon>
        <taxon>Goodeidae</taxon>
        <taxon>Xenotaenia</taxon>
    </lineage>
</organism>
<dbReference type="Proteomes" id="UP001444071">
    <property type="component" value="Unassembled WGS sequence"/>
</dbReference>
<keyword evidence="3" id="KW-1185">Reference proteome</keyword>
<evidence type="ECO:0008006" key="4">
    <source>
        <dbReference type="Google" id="ProtNLM"/>
    </source>
</evidence>
<feature type="transmembrane region" description="Helical" evidence="1">
    <location>
        <begin position="46"/>
        <end position="77"/>
    </location>
</feature>
<evidence type="ECO:0000256" key="1">
    <source>
        <dbReference type="SAM" id="Phobius"/>
    </source>
</evidence>
<keyword evidence="1" id="KW-0812">Transmembrane</keyword>
<reference evidence="2 3" key="1">
    <citation type="submission" date="2021-06" db="EMBL/GenBank/DDBJ databases">
        <authorList>
            <person name="Palmer J.M."/>
        </authorList>
    </citation>
    <scope>NUCLEOTIDE SEQUENCE [LARGE SCALE GENOMIC DNA]</scope>
    <source>
        <strain evidence="2 3">XR_2019</strain>
        <tissue evidence="2">Muscle</tissue>
    </source>
</reference>
<proteinExistence type="predicted"/>
<keyword evidence="1" id="KW-1133">Transmembrane helix</keyword>
<evidence type="ECO:0000313" key="3">
    <source>
        <dbReference type="Proteomes" id="UP001444071"/>
    </source>
</evidence>
<accession>A0ABV0WGZ4</accession>